<evidence type="ECO:0000313" key="1">
    <source>
        <dbReference type="EMBL" id="PHM46878.1"/>
    </source>
</evidence>
<evidence type="ECO:0000313" key="2">
    <source>
        <dbReference type="Proteomes" id="UP000221980"/>
    </source>
</evidence>
<sequence>MSKTTTPSGMDGSRPARLAKDAEQDYVRLLGELEALEAQFLGLKDWADTECRGTGKCLKAKYLQQLNIECKPINHHSQRHYSRCTVWHCSKRWRWTKYKKERKLCGQITHCHPRANDTGVAGVGEDAVSVSLNVWAGAILSPARFYYAQAKRPPIPGCITEQ</sequence>
<keyword evidence="2" id="KW-1185">Reference proteome</keyword>
<dbReference type="AlphaFoldDB" id="A0A2D0JKQ0"/>
<name>A0A2D0JKQ0_9GAMM</name>
<proteinExistence type="predicted"/>
<gene>
    <name evidence="1" type="ORF">Xmir_03800</name>
</gene>
<accession>A0A2D0JKQ0</accession>
<organism evidence="1 2">
    <name type="scientific">Xenorhabdus miraniensis</name>
    <dbReference type="NCBI Taxonomy" id="351674"/>
    <lineage>
        <taxon>Bacteria</taxon>
        <taxon>Pseudomonadati</taxon>
        <taxon>Pseudomonadota</taxon>
        <taxon>Gammaproteobacteria</taxon>
        <taxon>Enterobacterales</taxon>
        <taxon>Morganellaceae</taxon>
        <taxon>Xenorhabdus</taxon>
    </lineage>
</organism>
<dbReference type="EMBL" id="NITZ01000027">
    <property type="protein sequence ID" value="PHM46878.1"/>
    <property type="molecule type" value="Genomic_DNA"/>
</dbReference>
<protein>
    <submittedName>
        <fullName evidence="1">Lysis protein</fullName>
    </submittedName>
</protein>
<comment type="caution">
    <text evidence="1">The sequence shown here is derived from an EMBL/GenBank/DDBJ whole genome shotgun (WGS) entry which is preliminary data.</text>
</comment>
<reference evidence="1 2" key="1">
    <citation type="journal article" date="2017" name="Nat. Microbiol.">
        <title>Natural product diversity associated with the nematode symbionts Photorhabdus and Xenorhabdus.</title>
        <authorList>
            <person name="Tobias N.J."/>
            <person name="Wolff H."/>
            <person name="Djahanschiri B."/>
            <person name="Grundmann F."/>
            <person name="Kronenwerth M."/>
            <person name="Shi Y.M."/>
            <person name="Simonyi S."/>
            <person name="Grun P."/>
            <person name="Shapiro-Ilan D."/>
            <person name="Pidot S.J."/>
            <person name="Stinear T.P."/>
            <person name="Ebersberger I."/>
            <person name="Bode H.B."/>
        </authorList>
    </citation>
    <scope>NUCLEOTIDE SEQUENCE [LARGE SCALE GENOMIC DNA]</scope>
    <source>
        <strain evidence="1 2">DSM 17902</strain>
    </source>
</reference>
<dbReference type="Proteomes" id="UP000221980">
    <property type="component" value="Unassembled WGS sequence"/>
</dbReference>